<gene>
    <name evidence="1" type="ORF">DBRI1063_LOCUS19533</name>
</gene>
<organism evidence="1">
    <name type="scientific">Ditylum brightwellii</name>
    <dbReference type="NCBI Taxonomy" id="49249"/>
    <lineage>
        <taxon>Eukaryota</taxon>
        <taxon>Sar</taxon>
        <taxon>Stramenopiles</taxon>
        <taxon>Ochrophyta</taxon>
        <taxon>Bacillariophyta</taxon>
        <taxon>Mediophyceae</taxon>
        <taxon>Lithodesmiophycidae</taxon>
        <taxon>Lithodesmiales</taxon>
        <taxon>Lithodesmiaceae</taxon>
        <taxon>Ditylum</taxon>
    </lineage>
</organism>
<evidence type="ECO:0000313" key="1">
    <source>
        <dbReference type="EMBL" id="CAD9346756.1"/>
    </source>
</evidence>
<dbReference type="PANTHER" id="PTHR43642:SF1">
    <property type="entry name" value="HYBRID SIGNAL TRANSDUCTION HISTIDINE KINASE G"/>
    <property type="match status" value="1"/>
</dbReference>
<dbReference type="InterPro" id="IPR053159">
    <property type="entry name" value="Hybrid_Histidine_Kinase"/>
</dbReference>
<sequence length="345" mass="38739">MYGFIDSMMGNIHVGYRYAKLALSFFERFDNREVHCSTITAFWVLVAPWHENSLGDTLEQIRHAFKVGMEIGDHENAMFAMMMDCTHSFYSGCPLAILLDQMNSTVENAASLGQDMPRYSLIPNQQTVLNLMGRSDDPIVLRGTAMNDDDFIGRVAPENVEFTLHVMYTARILLACIFCEYKTAVEIAEKSRKTVAKALPGSYMMTIHFFYDALATCALLRESGTNSRKHKKVIKATITKMKKWAANSPSNFKHKLLLLEAEYAVIKRKQSSACKAYEAAITAAHKSGMVQDEALSYERAALFQLELGDDAKALNYLTTAQQLYLVWGAEAKSSQLQKQLSVMVS</sequence>
<dbReference type="AlphaFoldDB" id="A0A7S2ENA6"/>
<reference evidence="1" key="1">
    <citation type="submission" date="2021-01" db="EMBL/GenBank/DDBJ databases">
        <authorList>
            <person name="Corre E."/>
            <person name="Pelletier E."/>
            <person name="Niang G."/>
            <person name="Scheremetjew M."/>
            <person name="Finn R."/>
            <person name="Kale V."/>
            <person name="Holt S."/>
            <person name="Cochrane G."/>
            <person name="Meng A."/>
            <person name="Brown T."/>
            <person name="Cohen L."/>
        </authorList>
    </citation>
    <scope>NUCLEOTIDE SEQUENCE</scope>
    <source>
        <strain evidence="1">Pop2</strain>
    </source>
</reference>
<dbReference type="Pfam" id="PF25503">
    <property type="entry name" value="TPR_CHK1"/>
    <property type="match status" value="1"/>
</dbReference>
<name>A0A7S2ENA6_9STRA</name>
<protein>
    <submittedName>
        <fullName evidence="1">Uncharacterized protein</fullName>
    </submittedName>
</protein>
<dbReference type="EMBL" id="HBGN01030319">
    <property type="protein sequence ID" value="CAD9346756.1"/>
    <property type="molecule type" value="Transcribed_RNA"/>
</dbReference>
<dbReference type="PANTHER" id="PTHR43642">
    <property type="entry name" value="HYBRID SIGNAL TRANSDUCTION HISTIDINE KINASE G"/>
    <property type="match status" value="1"/>
</dbReference>
<accession>A0A7S2ENA6</accession>
<proteinExistence type="predicted"/>